<organism evidence="1 2">
    <name type="scientific">Candidatus Nitrosotenuis uzonensis</name>
    <dbReference type="NCBI Taxonomy" id="1407055"/>
    <lineage>
        <taxon>Archaea</taxon>
        <taxon>Nitrososphaerota</taxon>
        <taxon>Candidatus Nitrosotenuis</taxon>
    </lineage>
</organism>
<evidence type="ECO:0000313" key="2">
    <source>
        <dbReference type="Proteomes" id="UP000655759"/>
    </source>
</evidence>
<reference evidence="1" key="1">
    <citation type="submission" date="2021-02" db="EMBL/GenBank/DDBJ databases">
        <authorList>
            <person name="Han P."/>
        </authorList>
    </citation>
    <scope>NUCLEOTIDE SEQUENCE</scope>
    <source>
        <strain evidence="1">Candidatus Nitrosotenuis uzonensis 5A</strain>
    </source>
</reference>
<sequence length="67" mass="6990">MKKMIVMTLLTVAVFSLTVALTVDSIQYADAAKFEGSSGKVSPKSYGSANKNLVCGDKLCSDLAKSG</sequence>
<evidence type="ECO:0000313" key="1">
    <source>
        <dbReference type="EMBL" id="CAE6500907.1"/>
    </source>
</evidence>
<name>A0A812EYX9_9ARCH</name>
<comment type="caution">
    <text evidence="1">The sequence shown here is derived from an EMBL/GenBank/DDBJ whole genome shotgun (WGS) entry which is preliminary data.</text>
</comment>
<gene>
    <name evidence="1" type="ORF">NUZ5A_51086</name>
</gene>
<dbReference type="Proteomes" id="UP000655759">
    <property type="component" value="Unassembled WGS sequence"/>
</dbReference>
<protein>
    <submittedName>
        <fullName evidence="1">Uncharacterized protein</fullName>
    </submittedName>
</protein>
<dbReference type="EMBL" id="CAJNAQ010000005">
    <property type="protein sequence ID" value="CAE6500907.1"/>
    <property type="molecule type" value="Genomic_DNA"/>
</dbReference>
<proteinExistence type="predicted"/>
<accession>A0A812EYX9</accession>
<dbReference type="RefSeq" id="WP_205100402.1">
    <property type="nucleotide sequence ID" value="NZ_CAJNAQ010000005.1"/>
</dbReference>
<dbReference type="AlphaFoldDB" id="A0A812EYX9"/>